<comment type="caution">
    <text evidence="1">The sequence shown here is derived from an EMBL/GenBank/DDBJ whole genome shotgun (WGS) entry which is preliminary data.</text>
</comment>
<dbReference type="RefSeq" id="WP_267638860.1">
    <property type="nucleotide sequence ID" value="NZ_JAODIY010000044.1"/>
</dbReference>
<protein>
    <submittedName>
        <fullName evidence="1">Uncharacterized protein</fullName>
    </submittedName>
</protein>
<dbReference type="EMBL" id="JBHSZQ010000015">
    <property type="protein sequence ID" value="MFC7126090.1"/>
    <property type="molecule type" value="Genomic_DNA"/>
</dbReference>
<organism evidence="1 2">
    <name type="scientific">Halovenus rubra</name>
    <dbReference type="NCBI Taxonomy" id="869890"/>
    <lineage>
        <taxon>Archaea</taxon>
        <taxon>Methanobacteriati</taxon>
        <taxon>Methanobacteriota</taxon>
        <taxon>Stenosarchaea group</taxon>
        <taxon>Halobacteria</taxon>
        <taxon>Halobacteriales</taxon>
        <taxon>Haloarculaceae</taxon>
        <taxon>Halovenus</taxon>
    </lineage>
</organism>
<dbReference type="PROSITE" id="PS51318">
    <property type="entry name" value="TAT"/>
    <property type="match status" value="1"/>
</dbReference>
<dbReference type="Proteomes" id="UP001596414">
    <property type="component" value="Unassembled WGS sequence"/>
</dbReference>
<proteinExistence type="predicted"/>
<name>A0ABD5X4H9_9EURY</name>
<dbReference type="AlphaFoldDB" id="A0ABD5X4H9"/>
<gene>
    <name evidence="1" type="ORF">ACFQJ7_08585</name>
</gene>
<accession>A0ABD5X4H9</accession>
<reference evidence="1 2" key="1">
    <citation type="journal article" date="2014" name="Int. J. Syst. Evol. Microbiol.">
        <title>Complete genome sequence of Corynebacterium casei LMG S-19264T (=DSM 44701T), isolated from a smear-ripened cheese.</title>
        <authorList>
            <consortium name="US DOE Joint Genome Institute (JGI-PGF)"/>
            <person name="Walter F."/>
            <person name="Albersmeier A."/>
            <person name="Kalinowski J."/>
            <person name="Ruckert C."/>
        </authorList>
    </citation>
    <scope>NUCLEOTIDE SEQUENCE [LARGE SCALE GENOMIC DNA]</scope>
    <source>
        <strain evidence="1 2">CGMCC 4.7215</strain>
    </source>
</reference>
<evidence type="ECO:0000313" key="2">
    <source>
        <dbReference type="Proteomes" id="UP001596414"/>
    </source>
</evidence>
<dbReference type="InterPro" id="IPR006311">
    <property type="entry name" value="TAT_signal"/>
</dbReference>
<sequence>MSPQSFSRRRVLKSGAGMASAIALAGCLESFSDEKSTTSFDAVPADATFITRVDINRALDDELFRDRIKTVTEAGGLVVPDSMSVQEMLNAVEANIGLDLRDAQEIVAFGNETGFAFIIVADWSEADITAAVEDARGELTSTTHASQSIYKSSRFAVGVVPDGRYVIGNLGLVRTSLDVAAGNDNALSGNLAEGMEATPDGYLQFAFELSPEMVPEQSGLDSFVLDDIMYGYGGLYRSGDSRGGELIFETTGTDSASTLVDDLTVGLQNARTAVADDQIDEIFDGDVTAVLEATTVTQDAATVTLKTDDGRGLLASVPPTVLLTYFLELGSSSGPVPPTANLQLTYDKSTESLTITHEAGDAIPASDIFVRGTGVPTGSWAALGGETDDRNSEALVVAGSQLQLTAESDFDVRVFWNAEASDPVLLGQRAGPDA</sequence>
<evidence type="ECO:0000313" key="1">
    <source>
        <dbReference type="EMBL" id="MFC7126090.1"/>
    </source>
</evidence>